<sequence length="808" mass="88188">MARIPSYQRQVAPEVAQAPRALGASVDASGLAQGVENLAGSMYQVHKKEVAEANQTALINADSQLGTWQNKALFDPEAGAFTKKGSGALNITKTTLDQYDQQSQGILESLANPEQKRMFQQAALARRGSLQEKLGSYEFGQQQAYKDDVDKSSIQLSMDSAALNYNDPQAIEQNRLKMNAVLDQRAERLGWSPEERQAQLQSANSSLSHSVIQRMVIDSPQKARSLYDQYKDSMTADDQIRATSTIDQAFKRQEAEARQRLVEQRQLQAISRQELSGRVQDAQAAYLQGLQFDNPPNLADFKQAYGDKAGEHYEQFKKVQDIAPAIREFATATPEERQDILNRFNPVPTQQLKPTEPFYGKPAQGMIEQGNIDLNSRPRVKNADGSISTVRSISANFDGQEILLPTVSDDGRIMSDKEAIDVFLKTGRNLGKFDNPKDATAYAEALHSDQAKQYVDGNAVGKGFKEDSQLYQHLATVGASLLKQQKEDPAAYVAKYSAPVRQALAQAQKDGTPEAYSAYFTATAAEQRRQGVQTVKLLPDAMADQLAANFNSKVAAGDSDNAAQLIEQMQAQWGKNFGPVIQQLGNKLPAEAQVIATGLPADIAQQMAAVAPIKDDELNKGLQQGQAKEIQQSVATAMTDFAQTLRGQAGGIDTYNTMYNTAVRTATAYVLQGMPTDKAVQKVASGMVNDKYDFFDTYRVPKALDTGSIRRGADRALGEISGADLMPLPGLRGVTPEENARQLESAVRAGGEWVTNGDETGLTLTVNGYAMRGKDGKPVQRTWQQLQGLGIQATTGKEGVVYPWTVTP</sequence>
<name>A0ABR7Z8Y6_9PSED</name>
<protein>
    <submittedName>
        <fullName evidence="1">Uncharacterized protein</fullName>
    </submittedName>
</protein>
<evidence type="ECO:0000313" key="2">
    <source>
        <dbReference type="Proteomes" id="UP000805841"/>
    </source>
</evidence>
<organism evidence="1 2">
    <name type="scientific">Pseudomonas typographi</name>
    <dbReference type="NCBI Taxonomy" id="2715964"/>
    <lineage>
        <taxon>Bacteria</taxon>
        <taxon>Pseudomonadati</taxon>
        <taxon>Pseudomonadota</taxon>
        <taxon>Gammaproteobacteria</taxon>
        <taxon>Pseudomonadales</taxon>
        <taxon>Pseudomonadaceae</taxon>
        <taxon>Pseudomonas</taxon>
    </lineage>
</organism>
<dbReference type="RefSeq" id="WP_190426226.1">
    <property type="nucleotide sequence ID" value="NZ_JAAOCA010000047.1"/>
</dbReference>
<accession>A0ABR7Z8Y6</accession>
<keyword evidence="2" id="KW-1185">Reference proteome</keyword>
<gene>
    <name evidence="1" type="ORF">HAQ05_25265</name>
</gene>
<proteinExistence type="predicted"/>
<reference evidence="1 2" key="1">
    <citation type="journal article" date="2020" name="Insects">
        <title>Bacteria Belonging to Pseudomonas typographi sp. nov. from the Bark Beetle Ips typographus Have Genomic Potential to Aid in the Host Ecology.</title>
        <authorList>
            <person name="Peral-Aranega E."/>
            <person name="Saati-Santamaria Z."/>
            <person name="Kolarik M."/>
            <person name="Rivas R."/>
            <person name="Garcia-Fraile P."/>
        </authorList>
    </citation>
    <scope>NUCLEOTIDE SEQUENCE [LARGE SCALE GENOMIC DNA]</scope>
    <source>
        <strain evidence="1 2">CA3A</strain>
    </source>
</reference>
<evidence type="ECO:0000313" key="1">
    <source>
        <dbReference type="EMBL" id="MBD1601991.1"/>
    </source>
</evidence>
<dbReference type="Proteomes" id="UP000805841">
    <property type="component" value="Unassembled WGS sequence"/>
</dbReference>
<dbReference type="EMBL" id="JAAOCA010000047">
    <property type="protein sequence ID" value="MBD1601991.1"/>
    <property type="molecule type" value="Genomic_DNA"/>
</dbReference>
<comment type="caution">
    <text evidence="1">The sequence shown here is derived from an EMBL/GenBank/DDBJ whole genome shotgun (WGS) entry which is preliminary data.</text>
</comment>